<evidence type="ECO:0000313" key="3">
    <source>
        <dbReference type="Proteomes" id="UP001073227"/>
    </source>
</evidence>
<keyword evidence="3" id="KW-1185">Reference proteome</keyword>
<organism evidence="1 3">
    <name type="scientific">Hoeflea algicola</name>
    <dbReference type="NCBI Taxonomy" id="2983763"/>
    <lineage>
        <taxon>Bacteria</taxon>
        <taxon>Pseudomonadati</taxon>
        <taxon>Pseudomonadota</taxon>
        <taxon>Alphaproteobacteria</taxon>
        <taxon>Hyphomicrobiales</taxon>
        <taxon>Rhizobiaceae</taxon>
        <taxon>Hoeflea</taxon>
    </lineage>
</organism>
<protein>
    <submittedName>
        <fullName evidence="1">Uncharacterized protein</fullName>
    </submittedName>
</protein>
<dbReference type="Proteomes" id="UP001073227">
    <property type="component" value="Unassembled WGS sequence"/>
</dbReference>
<dbReference type="RefSeq" id="WP_267651839.1">
    <property type="nucleotide sequence ID" value="NZ_JAOVZR010000001.1"/>
</dbReference>
<sequence length="171" mass="18655">MTTRTVIDPSEDWVMRVSTAGNDVESDGGPYLFDGSLETLQVHQTGIVTDVFQWQRLSTPEVHRCIKLAGAYTGYPMLEISFPTLGYVPHIEWSITSDALGGAVDFPAHHINTVTGSSSTELVSLPVAMIPYTNKFQIIATTANAQGYSLGHGGTPRQGDLYYTVFKRPTT</sequence>
<dbReference type="EMBL" id="JAOVZR010000001">
    <property type="protein sequence ID" value="MCY0146145.1"/>
    <property type="molecule type" value="Genomic_DNA"/>
</dbReference>
<evidence type="ECO:0000313" key="1">
    <source>
        <dbReference type="EMBL" id="MCY0146145.1"/>
    </source>
</evidence>
<evidence type="ECO:0000313" key="2">
    <source>
        <dbReference type="EMBL" id="MCY0150871.1"/>
    </source>
</evidence>
<reference evidence="1" key="1">
    <citation type="submission" date="2022-10" db="EMBL/GenBank/DDBJ databases">
        <title>Hoeflea sp. G2-23, isolated from marine algae.</title>
        <authorList>
            <person name="Kristyanto S."/>
            <person name="Kim J.M."/>
            <person name="Jeon C.O."/>
        </authorList>
    </citation>
    <scope>NUCLEOTIDE SEQUENCE</scope>
    <source>
        <strain evidence="1">G2-23</strain>
    </source>
</reference>
<comment type="caution">
    <text evidence="1">The sequence shown here is derived from an EMBL/GenBank/DDBJ whole genome shotgun (WGS) entry which is preliminary data.</text>
</comment>
<name>A0ABT3Z2Z4_9HYPH</name>
<accession>A0ABT3Z2Z4</accession>
<dbReference type="EMBL" id="JAOVZR010000004">
    <property type="protein sequence ID" value="MCY0150871.1"/>
    <property type="molecule type" value="Genomic_DNA"/>
</dbReference>
<gene>
    <name evidence="1" type="ORF">OEG84_00035</name>
    <name evidence="2" type="ORF">OEG84_25025</name>
</gene>
<proteinExistence type="predicted"/>